<dbReference type="EMBL" id="GBXM01029948">
    <property type="protein sequence ID" value="JAH78629.1"/>
    <property type="molecule type" value="Transcribed_RNA"/>
</dbReference>
<evidence type="ECO:0000313" key="1">
    <source>
        <dbReference type="EMBL" id="JAH78629.1"/>
    </source>
</evidence>
<reference evidence="1" key="1">
    <citation type="submission" date="2014-11" db="EMBL/GenBank/DDBJ databases">
        <authorList>
            <person name="Amaro Gonzalez C."/>
        </authorList>
    </citation>
    <scope>NUCLEOTIDE SEQUENCE</scope>
</reference>
<organism evidence="1">
    <name type="scientific">Anguilla anguilla</name>
    <name type="common">European freshwater eel</name>
    <name type="synonym">Muraena anguilla</name>
    <dbReference type="NCBI Taxonomy" id="7936"/>
    <lineage>
        <taxon>Eukaryota</taxon>
        <taxon>Metazoa</taxon>
        <taxon>Chordata</taxon>
        <taxon>Craniata</taxon>
        <taxon>Vertebrata</taxon>
        <taxon>Euteleostomi</taxon>
        <taxon>Actinopterygii</taxon>
        <taxon>Neopterygii</taxon>
        <taxon>Teleostei</taxon>
        <taxon>Anguilliformes</taxon>
        <taxon>Anguillidae</taxon>
        <taxon>Anguilla</taxon>
    </lineage>
</organism>
<protein>
    <submittedName>
        <fullName evidence="1">Uncharacterized protein</fullName>
    </submittedName>
</protein>
<dbReference type="AlphaFoldDB" id="A0A0E9VKG8"/>
<name>A0A0E9VKG8_ANGAN</name>
<accession>A0A0E9VKG8</accession>
<proteinExistence type="predicted"/>
<sequence length="44" mass="4861">MFAGKVSTFRETCSDTTLFIVIPTQNVVLTAVCYSPTSVVYRIT</sequence>
<reference evidence="1" key="2">
    <citation type="journal article" date="2015" name="Fish Shellfish Immunol.">
        <title>Early steps in the European eel (Anguilla anguilla)-Vibrio vulnificus interaction in the gills: Role of the RtxA13 toxin.</title>
        <authorList>
            <person name="Callol A."/>
            <person name="Pajuelo D."/>
            <person name="Ebbesson L."/>
            <person name="Teles M."/>
            <person name="MacKenzie S."/>
            <person name="Amaro C."/>
        </authorList>
    </citation>
    <scope>NUCLEOTIDE SEQUENCE</scope>
</reference>